<proteinExistence type="predicted"/>
<feature type="region of interest" description="Disordered" evidence="1">
    <location>
        <begin position="1"/>
        <end position="29"/>
    </location>
</feature>
<feature type="region of interest" description="Disordered" evidence="1">
    <location>
        <begin position="262"/>
        <end position="285"/>
    </location>
</feature>
<name>A0A919B020_9ACTN</name>
<feature type="domain" description="Thioredoxin-like fold" evidence="3">
    <location>
        <begin position="91"/>
        <end position="281"/>
    </location>
</feature>
<dbReference type="SUPFAM" id="SSF52833">
    <property type="entry name" value="Thioredoxin-like"/>
    <property type="match status" value="1"/>
</dbReference>
<sequence length="285" mass="30665">MSNRNTPPSPTSARERLRAERERQAKKAKTRRQLLVGVSVVAVLGAAAGIGVAVTKMSDGGKNTKVSSEDWEAAAKKAAFRQPKNTTGDKGTVVVIGKQDAKNTLEVYEDMRCPICAQFEQAAGDVVVKDIKDGKYKAQYFIGTFLDRNPMIKGSGSKNALSALGAALDVSPDAFLAYKKALFSADNHPDERDDAYSDDAKLLKIAQEVPALKGNDAFKKAVEDGTFDKWALELSGAFDQRVGQGKDLQGTPGFKLNGKVLGDEQGRAPRNAEQFTALVDKGLQK</sequence>
<evidence type="ECO:0000313" key="5">
    <source>
        <dbReference type="Proteomes" id="UP000638313"/>
    </source>
</evidence>
<evidence type="ECO:0000256" key="2">
    <source>
        <dbReference type="SAM" id="Phobius"/>
    </source>
</evidence>
<protein>
    <submittedName>
        <fullName evidence="4">DSBA oxidoreductase</fullName>
    </submittedName>
</protein>
<keyword evidence="5" id="KW-1185">Reference proteome</keyword>
<keyword evidence="2" id="KW-1133">Transmembrane helix</keyword>
<dbReference type="Pfam" id="PF13462">
    <property type="entry name" value="Thioredoxin_4"/>
    <property type="match status" value="1"/>
</dbReference>
<gene>
    <name evidence="4" type="ORF">GCM10010218_10560</name>
</gene>
<reference evidence="4" key="2">
    <citation type="submission" date="2020-09" db="EMBL/GenBank/DDBJ databases">
        <authorList>
            <person name="Sun Q."/>
            <person name="Ohkuma M."/>
        </authorList>
    </citation>
    <scope>NUCLEOTIDE SEQUENCE</scope>
    <source>
        <strain evidence="4">JCM 4059</strain>
    </source>
</reference>
<keyword evidence="2" id="KW-0472">Membrane</keyword>
<dbReference type="Proteomes" id="UP000638313">
    <property type="component" value="Unassembled WGS sequence"/>
</dbReference>
<accession>A0A919B020</accession>
<evidence type="ECO:0000256" key="1">
    <source>
        <dbReference type="SAM" id="MobiDB-lite"/>
    </source>
</evidence>
<keyword evidence="2" id="KW-0812">Transmembrane</keyword>
<dbReference type="InterPro" id="IPR036249">
    <property type="entry name" value="Thioredoxin-like_sf"/>
</dbReference>
<feature type="transmembrane region" description="Helical" evidence="2">
    <location>
        <begin position="34"/>
        <end position="54"/>
    </location>
</feature>
<organism evidence="4 5">
    <name type="scientific">Streptomyces mashuensis</name>
    <dbReference type="NCBI Taxonomy" id="33904"/>
    <lineage>
        <taxon>Bacteria</taxon>
        <taxon>Bacillati</taxon>
        <taxon>Actinomycetota</taxon>
        <taxon>Actinomycetes</taxon>
        <taxon>Kitasatosporales</taxon>
        <taxon>Streptomycetaceae</taxon>
        <taxon>Streptomyces</taxon>
    </lineage>
</organism>
<reference evidence="4" key="1">
    <citation type="journal article" date="2014" name="Int. J. Syst. Evol. Microbiol.">
        <title>Complete genome sequence of Corynebacterium casei LMG S-19264T (=DSM 44701T), isolated from a smear-ripened cheese.</title>
        <authorList>
            <consortium name="US DOE Joint Genome Institute (JGI-PGF)"/>
            <person name="Walter F."/>
            <person name="Albersmeier A."/>
            <person name="Kalinowski J."/>
            <person name="Ruckert C."/>
        </authorList>
    </citation>
    <scope>NUCLEOTIDE SEQUENCE</scope>
    <source>
        <strain evidence="4">JCM 4059</strain>
    </source>
</reference>
<dbReference type="EMBL" id="BNBD01000002">
    <property type="protein sequence ID" value="GHF31611.1"/>
    <property type="molecule type" value="Genomic_DNA"/>
</dbReference>
<dbReference type="AlphaFoldDB" id="A0A919B020"/>
<dbReference type="InterPro" id="IPR012336">
    <property type="entry name" value="Thioredoxin-like_fold"/>
</dbReference>
<dbReference type="RefSeq" id="WP_190128244.1">
    <property type="nucleotide sequence ID" value="NZ_BNBD01000002.1"/>
</dbReference>
<feature type="compositionally biased region" description="Basic and acidic residues" evidence="1">
    <location>
        <begin position="13"/>
        <end position="25"/>
    </location>
</feature>
<dbReference type="Gene3D" id="3.40.30.10">
    <property type="entry name" value="Glutaredoxin"/>
    <property type="match status" value="1"/>
</dbReference>
<comment type="caution">
    <text evidence="4">The sequence shown here is derived from an EMBL/GenBank/DDBJ whole genome shotgun (WGS) entry which is preliminary data.</text>
</comment>
<evidence type="ECO:0000313" key="4">
    <source>
        <dbReference type="EMBL" id="GHF31611.1"/>
    </source>
</evidence>
<evidence type="ECO:0000259" key="3">
    <source>
        <dbReference type="Pfam" id="PF13462"/>
    </source>
</evidence>